<evidence type="ECO:0000256" key="1">
    <source>
        <dbReference type="SAM" id="Phobius"/>
    </source>
</evidence>
<dbReference type="Proteomes" id="UP000182589">
    <property type="component" value="Unassembled WGS sequence"/>
</dbReference>
<organism evidence="3 4">
    <name type="scientific">Alicyclobacillus hesperidum</name>
    <dbReference type="NCBI Taxonomy" id="89784"/>
    <lineage>
        <taxon>Bacteria</taxon>
        <taxon>Bacillati</taxon>
        <taxon>Bacillota</taxon>
        <taxon>Bacilli</taxon>
        <taxon>Bacillales</taxon>
        <taxon>Alicyclobacillaceae</taxon>
        <taxon>Alicyclobacillus</taxon>
    </lineage>
</organism>
<keyword evidence="1" id="KW-0472">Membrane</keyword>
<dbReference type="RefSeq" id="WP_040288282.1">
    <property type="nucleotide sequence ID" value="NZ_BSRA01000009.1"/>
</dbReference>
<feature type="transmembrane region" description="Helical" evidence="1">
    <location>
        <begin position="20"/>
        <end position="41"/>
    </location>
</feature>
<feature type="transmembrane region" description="Helical" evidence="1">
    <location>
        <begin position="176"/>
        <end position="195"/>
    </location>
</feature>
<reference evidence="4" key="1">
    <citation type="submission" date="2016-10" db="EMBL/GenBank/DDBJ databases">
        <authorList>
            <person name="Varghese N."/>
        </authorList>
    </citation>
    <scope>NUCLEOTIDE SEQUENCE [LARGE SCALE GENOMIC DNA]</scope>
    <source>
        <strain evidence="4">DSM 12489</strain>
    </source>
</reference>
<feature type="transmembrane region" description="Helical" evidence="1">
    <location>
        <begin position="118"/>
        <end position="139"/>
    </location>
</feature>
<feature type="transmembrane region" description="Helical" evidence="1">
    <location>
        <begin position="61"/>
        <end position="81"/>
    </location>
</feature>
<proteinExistence type="predicted"/>
<evidence type="ECO:0000313" key="2">
    <source>
        <dbReference type="EMBL" id="GLV14183.1"/>
    </source>
</evidence>
<name>A0A1H2UDG2_9BACL</name>
<dbReference type="GO" id="GO:0005886">
    <property type="term" value="C:plasma membrane"/>
    <property type="evidence" value="ECO:0007669"/>
    <property type="project" value="UniProtKB-SubCell"/>
</dbReference>
<dbReference type="EMBL" id="FNOJ01000007">
    <property type="protein sequence ID" value="SDW54130.1"/>
    <property type="molecule type" value="Genomic_DNA"/>
</dbReference>
<evidence type="ECO:0000313" key="4">
    <source>
        <dbReference type="Proteomes" id="UP000182589"/>
    </source>
</evidence>
<dbReference type="STRING" id="89784.SAMN04489725_107155"/>
<reference evidence="2" key="3">
    <citation type="submission" date="2023-02" db="EMBL/GenBank/DDBJ databases">
        <title>Proposal of a novel subspecies: Alicyclobacillus hesperidum subspecies aegle.</title>
        <authorList>
            <person name="Goto K."/>
            <person name="Fujii T."/>
            <person name="Yasui K."/>
            <person name="Mochida K."/>
            <person name="Kato-Tanaka Y."/>
            <person name="Morohoshi S."/>
            <person name="An S.Y."/>
            <person name="Kasai H."/>
            <person name="Yokota A."/>
        </authorList>
    </citation>
    <scope>NUCLEOTIDE SEQUENCE</scope>
    <source>
        <strain evidence="2">DSM 12766</strain>
    </source>
</reference>
<dbReference type="PANTHER" id="PTHR43471:SF12">
    <property type="entry name" value="HYPOTHETICAL MEMBRANE PROTEIN, CONSERVED"/>
    <property type="match status" value="1"/>
</dbReference>
<reference evidence="3" key="2">
    <citation type="submission" date="2016-10" db="EMBL/GenBank/DDBJ databases">
        <authorList>
            <person name="de Groot N.N."/>
        </authorList>
    </citation>
    <scope>NUCLEOTIDE SEQUENCE [LARGE SCALE GENOMIC DNA]</scope>
    <source>
        <strain evidence="3">DSM 12489</strain>
    </source>
</reference>
<dbReference type="GO" id="GO:0140359">
    <property type="term" value="F:ABC-type transporter activity"/>
    <property type="evidence" value="ECO:0007669"/>
    <property type="project" value="InterPro"/>
</dbReference>
<keyword evidence="1" id="KW-1133">Transmembrane helix</keyword>
<keyword evidence="1" id="KW-0812">Transmembrane</keyword>
<feature type="transmembrane region" description="Helical" evidence="1">
    <location>
        <begin position="146"/>
        <end position="170"/>
    </location>
</feature>
<sequence>MRLRINPLLAKEFHQRMRTARAPIVITSYLCGMSILTFFLLYENVQGQLYLVQPTKSQQVFVLLSLLQMTVVAFLAPAFAAGSVSGERERKTLAVLLTTPVSPIGILLGKVLSSSALLVLLVVVTLPVYSLVFLFGGAVPQEVVSVLAFQLLTIVVISTICVLFSTIALRSTWSTVFSYGTVGLMMVVFGALGYGLKGLYEQNPIDLFTLSWSHFFYALNPLYVEAALEGAVSADPSIWVTFVEFYAVAIVILLVPSLWRLRPQWFSWLPFWSRSTEKQYQ</sequence>
<evidence type="ECO:0000313" key="3">
    <source>
        <dbReference type="EMBL" id="SDW54130.1"/>
    </source>
</evidence>
<protein>
    <submittedName>
        <fullName evidence="3">ABC-type transport system involved in multi-copper enzyme maturation, permease component</fullName>
    </submittedName>
</protein>
<dbReference type="Pfam" id="PF12679">
    <property type="entry name" value="ABC2_membrane_2"/>
    <property type="match status" value="1"/>
</dbReference>
<dbReference type="AlphaFoldDB" id="A0A1H2UDG2"/>
<dbReference type="PANTHER" id="PTHR43471">
    <property type="entry name" value="ABC TRANSPORTER PERMEASE"/>
    <property type="match status" value="1"/>
</dbReference>
<accession>A0A1H2UDG2</accession>
<dbReference type="Proteomes" id="UP001157137">
    <property type="component" value="Unassembled WGS sequence"/>
</dbReference>
<dbReference type="EMBL" id="BSRA01000009">
    <property type="protein sequence ID" value="GLV14183.1"/>
    <property type="molecule type" value="Genomic_DNA"/>
</dbReference>
<gene>
    <name evidence="2" type="ORF">Heshes_18670</name>
    <name evidence="3" type="ORF">SAMN04489725_107155</name>
</gene>
<keyword evidence="4" id="KW-1185">Reference proteome</keyword>
<feature type="transmembrane region" description="Helical" evidence="1">
    <location>
        <begin position="236"/>
        <end position="259"/>
    </location>
</feature>